<keyword evidence="2" id="KW-1185">Reference proteome</keyword>
<protein>
    <submittedName>
        <fullName evidence="1">Uncharacterized protein</fullName>
    </submittedName>
</protein>
<proteinExistence type="predicted"/>
<organism evidence="1 2">
    <name type="scientific">Thelohanellus kitauei</name>
    <name type="common">Myxosporean</name>
    <dbReference type="NCBI Taxonomy" id="669202"/>
    <lineage>
        <taxon>Eukaryota</taxon>
        <taxon>Metazoa</taxon>
        <taxon>Cnidaria</taxon>
        <taxon>Myxozoa</taxon>
        <taxon>Myxosporea</taxon>
        <taxon>Bivalvulida</taxon>
        <taxon>Platysporina</taxon>
        <taxon>Myxobolidae</taxon>
        <taxon>Thelohanellus</taxon>
    </lineage>
</organism>
<dbReference type="EMBL" id="JWZT01000041">
    <property type="protein sequence ID" value="KII75090.1"/>
    <property type="molecule type" value="Genomic_DNA"/>
</dbReference>
<dbReference type="Proteomes" id="UP000031668">
    <property type="component" value="Unassembled WGS sequence"/>
</dbReference>
<reference evidence="1 2" key="1">
    <citation type="journal article" date="2014" name="Genome Biol. Evol.">
        <title>The genome of the myxosporean Thelohanellus kitauei shows adaptations to nutrient acquisition within its fish host.</title>
        <authorList>
            <person name="Yang Y."/>
            <person name="Xiong J."/>
            <person name="Zhou Z."/>
            <person name="Huo F."/>
            <person name="Miao W."/>
            <person name="Ran C."/>
            <person name="Liu Y."/>
            <person name="Zhang J."/>
            <person name="Feng J."/>
            <person name="Wang M."/>
            <person name="Wang M."/>
            <person name="Wang L."/>
            <person name="Yao B."/>
        </authorList>
    </citation>
    <scope>NUCLEOTIDE SEQUENCE [LARGE SCALE GENOMIC DNA]</scope>
    <source>
        <strain evidence="1">Wuqing</strain>
    </source>
</reference>
<dbReference type="AlphaFoldDB" id="A0A0C2NFF5"/>
<comment type="caution">
    <text evidence="1">The sequence shown here is derived from an EMBL/GenBank/DDBJ whole genome shotgun (WGS) entry which is preliminary data.</text>
</comment>
<gene>
    <name evidence="1" type="ORF">RF11_04339</name>
</gene>
<evidence type="ECO:0000313" key="1">
    <source>
        <dbReference type="EMBL" id="KII75090.1"/>
    </source>
</evidence>
<sequence length="123" mass="14520">MHETQQMSKRKTSKQYKTKHQFTLIYSPNVDIFTFGIFAKDIHIIVEIYVYLRIIDSEYDKYGIWLKETGQTTQICLKFYQDLSQNQQQNRSLEGTPILCSISNTARTNFDYQNSKTQKTSES</sequence>
<accession>A0A0C2NFF5</accession>
<name>A0A0C2NFF5_THEKT</name>
<evidence type="ECO:0000313" key="2">
    <source>
        <dbReference type="Proteomes" id="UP000031668"/>
    </source>
</evidence>